<proteinExistence type="predicted"/>
<dbReference type="Proteomes" id="UP000703269">
    <property type="component" value="Unassembled WGS sequence"/>
</dbReference>
<organism evidence="2 3">
    <name type="scientific">Phanerochaete sordida</name>
    <dbReference type="NCBI Taxonomy" id="48140"/>
    <lineage>
        <taxon>Eukaryota</taxon>
        <taxon>Fungi</taxon>
        <taxon>Dikarya</taxon>
        <taxon>Basidiomycota</taxon>
        <taxon>Agaricomycotina</taxon>
        <taxon>Agaricomycetes</taxon>
        <taxon>Polyporales</taxon>
        <taxon>Phanerochaetaceae</taxon>
        <taxon>Phanerochaete</taxon>
    </lineage>
</organism>
<name>A0A9P3GR40_9APHY</name>
<protein>
    <submittedName>
        <fullName evidence="2">Uncharacterized protein</fullName>
    </submittedName>
</protein>
<evidence type="ECO:0000256" key="1">
    <source>
        <dbReference type="SAM" id="MobiDB-lite"/>
    </source>
</evidence>
<reference evidence="2 3" key="1">
    <citation type="submission" date="2021-08" db="EMBL/GenBank/DDBJ databases">
        <title>Draft Genome Sequence of Phanerochaete sordida strain YK-624.</title>
        <authorList>
            <person name="Mori T."/>
            <person name="Dohra H."/>
            <person name="Suzuki T."/>
            <person name="Kawagishi H."/>
            <person name="Hirai H."/>
        </authorList>
    </citation>
    <scope>NUCLEOTIDE SEQUENCE [LARGE SCALE GENOMIC DNA]</scope>
    <source>
        <strain evidence="2 3">YK-624</strain>
    </source>
</reference>
<dbReference type="EMBL" id="BPQB01000145">
    <property type="protein sequence ID" value="GJF00308.1"/>
    <property type="molecule type" value="Genomic_DNA"/>
</dbReference>
<accession>A0A9P3GR40</accession>
<sequence length="195" mass="20704">MSAAMLPDQSNARRGIARRILTSGPKIRCISTRTSPAPALRSGKPQPPAAQRVHSNIATAQTVPVPVCSAFSGGKQHARRAPRSLTRRTRHARAIAVRARGRGARGGRRRAHVVRPRRNDRRRVCDIRGRGAFSTKSLDVGAAIACVDSWIPDSIYGAAARRVRENGSSVGPSGGVRPAIAACLRGTEAPQAGTN</sequence>
<comment type="caution">
    <text evidence="2">The sequence shown here is derived from an EMBL/GenBank/DDBJ whole genome shotgun (WGS) entry which is preliminary data.</text>
</comment>
<keyword evidence="3" id="KW-1185">Reference proteome</keyword>
<dbReference type="AlphaFoldDB" id="A0A9P3GR40"/>
<evidence type="ECO:0000313" key="2">
    <source>
        <dbReference type="EMBL" id="GJF00308.1"/>
    </source>
</evidence>
<feature type="region of interest" description="Disordered" evidence="1">
    <location>
        <begin position="29"/>
        <end position="53"/>
    </location>
</feature>
<evidence type="ECO:0000313" key="3">
    <source>
        <dbReference type="Proteomes" id="UP000703269"/>
    </source>
</evidence>
<gene>
    <name evidence="2" type="ORF">PsYK624_165930</name>
</gene>